<sequence>IDRDSLNSDLSEMTKLMKNLLSENNQHISLLYQEINSIKKTVIDVACKPFIHPNSKEEVQIFYGQLAILGKFIESPNILKFYGLSKIDGKDVMVFDWAEMGNLREVYLKSAISWETKIKIAHGICR</sequence>
<name>A0A9N9KI76_9GLOM</name>
<proteinExistence type="predicted"/>
<feature type="domain" description="Serine-threonine/tyrosine-protein kinase catalytic" evidence="1">
    <location>
        <begin position="37"/>
        <end position="125"/>
    </location>
</feature>
<dbReference type="GO" id="GO:0004672">
    <property type="term" value="F:protein kinase activity"/>
    <property type="evidence" value="ECO:0007669"/>
    <property type="project" value="InterPro"/>
</dbReference>
<dbReference type="Pfam" id="PF07714">
    <property type="entry name" value="PK_Tyr_Ser-Thr"/>
    <property type="match status" value="1"/>
</dbReference>
<comment type="caution">
    <text evidence="2">The sequence shown here is derived from an EMBL/GenBank/DDBJ whole genome shotgun (WGS) entry which is preliminary data.</text>
</comment>
<feature type="non-terminal residue" evidence="2">
    <location>
        <position position="1"/>
    </location>
</feature>
<reference evidence="2" key="1">
    <citation type="submission" date="2021-06" db="EMBL/GenBank/DDBJ databases">
        <authorList>
            <person name="Kallberg Y."/>
            <person name="Tangrot J."/>
            <person name="Rosling A."/>
        </authorList>
    </citation>
    <scope>NUCLEOTIDE SEQUENCE</scope>
    <source>
        <strain evidence="2">FL966</strain>
    </source>
</reference>
<keyword evidence="3" id="KW-1185">Reference proteome</keyword>
<protein>
    <submittedName>
        <fullName evidence="2">15948_t:CDS:1</fullName>
    </submittedName>
</protein>
<dbReference type="InterPro" id="IPR001245">
    <property type="entry name" value="Ser-Thr/Tyr_kinase_cat_dom"/>
</dbReference>
<dbReference type="Gene3D" id="1.10.510.10">
    <property type="entry name" value="Transferase(Phosphotransferase) domain 1"/>
    <property type="match status" value="1"/>
</dbReference>
<accession>A0A9N9KI76</accession>
<evidence type="ECO:0000259" key="1">
    <source>
        <dbReference type="Pfam" id="PF07714"/>
    </source>
</evidence>
<feature type="non-terminal residue" evidence="2">
    <location>
        <position position="126"/>
    </location>
</feature>
<evidence type="ECO:0000313" key="2">
    <source>
        <dbReference type="EMBL" id="CAG8836924.1"/>
    </source>
</evidence>
<dbReference type="SUPFAM" id="SSF56112">
    <property type="entry name" value="Protein kinase-like (PK-like)"/>
    <property type="match status" value="1"/>
</dbReference>
<dbReference type="InterPro" id="IPR011009">
    <property type="entry name" value="Kinase-like_dom_sf"/>
</dbReference>
<dbReference type="EMBL" id="CAJVQA010079929">
    <property type="protein sequence ID" value="CAG8836924.1"/>
    <property type="molecule type" value="Genomic_DNA"/>
</dbReference>
<gene>
    <name evidence="2" type="ORF">CPELLU_LOCUS21468</name>
</gene>
<organism evidence="2 3">
    <name type="scientific">Cetraspora pellucida</name>
    <dbReference type="NCBI Taxonomy" id="1433469"/>
    <lineage>
        <taxon>Eukaryota</taxon>
        <taxon>Fungi</taxon>
        <taxon>Fungi incertae sedis</taxon>
        <taxon>Mucoromycota</taxon>
        <taxon>Glomeromycotina</taxon>
        <taxon>Glomeromycetes</taxon>
        <taxon>Diversisporales</taxon>
        <taxon>Gigasporaceae</taxon>
        <taxon>Cetraspora</taxon>
    </lineage>
</organism>
<dbReference type="OrthoDB" id="2314769at2759"/>
<dbReference type="AlphaFoldDB" id="A0A9N9KI76"/>
<dbReference type="Proteomes" id="UP000789759">
    <property type="component" value="Unassembled WGS sequence"/>
</dbReference>
<evidence type="ECO:0000313" key="3">
    <source>
        <dbReference type="Proteomes" id="UP000789759"/>
    </source>
</evidence>